<evidence type="ECO:0000256" key="1">
    <source>
        <dbReference type="SAM" id="Phobius"/>
    </source>
</evidence>
<evidence type="ECO:0000313" key="3">
    <source>
        <dbReference type="WBParaSite" id="ACRNAN_scaffold8665.g32854.t1"/>
    </source>
</evidence>
<feature type="transmembrane region" description="Helical" evidence="1">
    <location>
        <begin position="199"/>
        <end position="224"/>
    </location>
</feature>
<proteinExistence type="predicted"/>
<protein>
    <submittedName>
        <fullName evidence="3">Serine-threonine/tyrosine-protein kinase catalytic domain-containing protein</fullName>
    </submittedName>
</protein>
<name>A0A914ELZ8_9BILA</name>
<reference evidence="3" key="1">
    <citation type="submission" date="2022-11" db="UniProtKB">
        <authorList>
            <consortium name="WormBaseParasite"/>
        </authorList>
    </citation>
    <scope>IDENTIFICATION</scope>
</reference>
<dbReference type="Proteomes" id="UP000887540">
    <property type="component" value="Unplaced"/>
</dbReference>
<keyword evidence="1" id="KW-0812">Transmembrane</keyword>
<accession>A0A914ELZ8</accession>
<keyword evidence="2" id="KW-1185">Reference proteome</keyword>
<evidence type="ECO:0000313" key="2">
    <source>
        <dbReference type="Proteomes" id="UP000887540"/>
    </source>
</evidence>
<keyword evidence="1" id="KW-1133">Transmembrane helix</keyword>
<sequence>MSINSISYKGNSSVSISNNFYKKRILLEVSEENTNYWENVIIYGYGSLDPDDNFNIILFKIPPNGELEIDLQFKDSSSNIPQIFNTSLYGIFMLPPLATDSDPRWSVTETISCTSGAAEFNIMFVDVALTVYEQLSISNGSSTKSFTNETLSGRMKFYGTILTLNISGDTNSIDDDFANDFLIHYEASHIDETKPRKNYTLIISLSVGTGLVLAILSAIALIFYHLKVKKRVKRYDQMFDLLREMQISEEEIVAFQEKTDQFFIKSDRLFINYDNNLGHGSCSTVYKGHLAGPSPLHIKSGLIETQKYSDCDVARPVDMAEELYEVARKCWDEDVQSRPNFTELERIFHEMLENEGEGYELLTS</sequence>
<organism evidence="2 3">
    <name type="scientific">Acrobeloides nanus</name>
    <dbReference type="NCBI Taxonomy" id="290746"/>
    <lineage>
        <taxon>Eukaryota</taxon>
        <taxon>Metazoa</taxon>
        <taxon>Ecdysozoa</taxon>
        <taxon>Nematoda</taxon>
        <taxon>Chromadorea</taxon>
        <taxon>Rhabditida</taxon>
        <taxon>Tylenchina</taxon>
        <taxon>Cephalobomorpha</taxon>
        <taxon>Cephaloboidea</taxon>
        <taxon>Cephalobidae</taxon>
        <taxon>Acrobeloides</taxon>
    </lineage>
</organism>
<dbReference type="AlphaFoldDB" id="A0A914ELZ8"/>
<keyword evidence="1" id="KW-0472">Membrane</keyword>
<dbReference type="WBParaSite" id="ACRNAN_scaffold8665.g32854.t1">
    <property type="protein sequence ID" value="ACRNAN_scaffold8665.g32854.t1"/>
    <property type="gene ID" value="ACRNAN_scaffold8665.g32854"/>
</dbReference>